<evidence type="ECO:0000313" key="1">
    <source>
        <dbReference type="EMBL" id="QZE13345.1"/>
    </source>
</evidence>
<evidence type="ECO:0000313" key="2">
    <source>
        <dbReference type="Proteomes" id="UP000826212"/>
    </source>
</evidence>
<reference evidence="1" key="1">
    <citation type="submission" date="2021-08" db="EMBL/GenBank/DDBJ databases">
        <title>Novel anaerobic bacterium isolated from sea squirt in East Sea, Republic of Korea.</title>
        <authorList>
            <person name="Nguyen T.H."/>
            <person name="Li Z."/>
            <person name="Lee Y.-J."/>
            <person name="Ko J."/>
            <person name="Kim S.-G."/>
        </authorList>
    </citation>
    <scope>NUCLEOTIDE SEQUENCE</scope>
    <source>
        <strain evidence="1">KCTC 25031</strain>
    </source>
</reference>
<dbReference type="Proteomes" id="UP000826212">
    <property type="component" value="Chromosome"/>
</dbReference>
<keyword evidence="2" id="KW-1185">Reference proteome</keyword>
<proteinExistence type="predicted"/>
<organism evidence="1 2">
    <name type="scientific">Halosquirtibacter laminarini</name>
    <dbReference type="NCBI Taxonomy" id="3374600"/>
    <lineage>
        <taxon>Bacteria</taxon>
        <taxon>Pseudomonadati</taxon>
        <taxon>Bacteroidota</taxon>
        <taxon>Bacteroidia</taxon>
        <taxon>Marinilabiliales</taxon>
        <taxon>Prolixibacteraceae</taxon>
        <taxon>Halosquirtibacter</taxon>
    </lineage>
</organism>
<sequence>MNRKKSASKKSFISKLVGGEIFLELIRKKFLYIILVFALLLMRLTFSYRDERMLIKIDRMRDSIAIKSMISQELETELQQLGRPSEVYRKIKQQGLKLEQSRDVPGVIYIEKEEK</sequence>
<protein>
    <submittedName>
        <fullName evidence="1">Uncharacterized protein</fullName>
    </submittedName>
</protein>
<dbReference type="EMBL" id="CP081303">
    <property type="protein sequence ID" value="QZE13345.1"/>
    <property type="molecule type" value="Genomic_DNA"/>
</dbReference>
<accession>A0AC61NCU0</accession>
<gene>
    <name evidence="1" type="ORF">K4L44_12205</name>
</gene>
<name>A0AC61NCU0_9BACT</name>